<organism evidence="7 8">
    <name type="scientific">Nocardioides gansuensis</name>
    <dbReference type="NCBI Taxonomy" id="2138300"/>
    <lineage>
        <taxon>Bacteria</taxon>
        <taxon>Bacillati</taxon>
        <taxon>Actinomycetota</taxon>
        <taxon>Actinomycetes</taxon>
        <taxon>Propionibacteriales</taxon>
        <taxon>Nocardioidaceae</taxon>
        <taxon>Nocardioides</taxon>
    </lineage>
</organism>
<keyword evidence="2 6" id="KW-0812">Transmembrane</keyword>
<protein>
    <submittedName>
        <fullName evidence="7">DUF4870 domain-containing protein</fullName>
    </submittedName>
</protein>
<keyword evidence="8" id="KW-1185">Reference proteome</keyword>
<dbReference type="AlphaFoldDB" id="A0A2T8FCH9"/>
<dbReference type="Proteomes" id="UP000246018">
    <property type="component" value="Unassembled WGS sequence"/>
</dbReference>
<keyword evidence="3 6" id="KW-1133">Transmembrane helix</keyword>
<dbReference type="InterPro" id="IPR019109">
    <property type="entry name" value="MamF_MmsF"/>
</dbReference>
<keyword evidence="4 6" id="KW-0472">Membrane</keyword>
<sequence length="152" mass="16603">MTEQHPQSPYGQQPYGQQPYGQQPYGQQSYGQQPQQLAPGQERNIGALAHGAALAAMLFSFGLLGFVASVVIYVMYKDRGPFVRQHAANSINVQITMFIWLVVAIPLILALGLGLLILFAAPIIAGVLHAVGAIKAYNGEWWNPPMTPRFVK</sequence>
<comment type="subcellular location">
    <subcellularLocation>
        <location evidence="1">Membrane</location>
        <topology evidence="1">Multi-pass membrane protein</topology>
    </subcellularLocation>
</comment>
<accession>A0A2T8FCH9</accession>
<evidence type="ECO:0000256" key="5">
    <source>
        <dbReference type="SAM" id="MobiDB-lite"/>
    </source>
</evidence>
<name>A0A2T8FCH9_9ACTN</name>
<feature type="region of interest" description="Disordered" evidence="5">
    <location>
        <begin position="1"/>
        <end position="36"/>
    </location>
</feature>
<dbReference type="OrthoDB" id="9808930at2"/>
<feature type="transmembrane region" description="Helical" evidence="6">
    <location>
        <begin position="97"/>
        <end position="125"/>
    </location>
</feature>
<evidence type="ECO:0000256" key="4">
    <source>
        <dbReference type="ARBA" id="ARBA00023136"/>
    </source>
</evidence>
<evidence type="ECO:0000256" key="6">
    <source>
        <dbReference type="SAM" id="Phobius"/>
    </source>
</evidence>
<evidence type="ECO:0000256" key="3">
    <source>
        <dbReference type="ARBA" id="ARBA00022989"/>
    </source>
</evidence>
<evidence type="ECO:0000313" key="7">
    <source>
        <dbReference type="EMBL" id="PVG83421.1"/>
    </source>
</evidence>
<dbReference type="RefSeq" id="WP_116571900.1">
    <property type="nucleotide sequence ID" value="NZ_QDGZ01000003.1"/>
</dbReference>
<comment type="caution">
    <text evidence="7">The sequence shown here is derived from an EMBL/GenBank/DDBJ whole genome shotgun (WGS) entry which is preliminary data.</text>
</comment>
<dbReference type="EMBL" id="QDGZ01000003">
    <property type="protein sequence ID" value="PVG83421.1"/>
    <property type="molecule type" value="Genomic_DNA"/>
</dbReference>
<evidence type="ECO:0000256" key="2">
    <source>
        <dbReference type="ARBA" id="ARBA00022692"/>
    </source>
</evidence>
<reference evidence="7 8" key="1">
    <citation type="submission" date="2018-04" db="EMBL/GenBank/DDBJ databases">
        <title>Genome of Nocardioides gansuensis WSJ-1.</title>
        <authorList>
            <person name="Wu S."/>
            <person name="Wang G."/>
        </authorList>
    </citation>
    <scope>NUCLEOTIDE SEQUENCE [LARGE SCALE GENOMIC DNA]</scope>
    <source>
        <strain evidence="7 8">WSJ-1</strain>
    </source>
</reference>
<feature type="transmembrane region" description="Helical" evidence="6">
    <location>
        <begin position="52"/>
        <end position="76"/>
    </location>
</feature>
<dbReference type="Pfam" id="PF09685">
    <property type="entry name" value="MamF_MmsF"/>
    <property type="match status" value="1"/>
</dbReference>
<evidence type="ECO:0000256" key="1">
    <source>
        <dbReference type="ARBA" id="ARBA00004141"/>
    </source>
</evidence>
<evidence type="ECO:0000313" key="8">
    <source>
        <dbReference type="Proteomes" id="UP000246018"/>
    </source>
</evidence>
<gene>
    <name evidence="7" type="ORF">DDE18_09045</name>
</gene>
<proteinExistence type="predicted"/>